<evidence type="ECO:0000259" key="6">
    <source>
        <dbReference type="SMART" id="SM00955"/>
    </source>
</evidence>
<keyword evidence="7" id="KW-1185">Reference proteome</keyword>
<evidence type="ECO:0000256" key="2">
    <source>
        <dbReference type="ARBA" id="ARBA00022741"/>
    </source>
</evidence>
<evidence type="ECO:0000256" key="4">
    <source>
        <dbReference type="ARBA" id="ARBA00022806"/>
    </source>
</evidence>
<dbReference type="Pfam" id="PF13086">
    <property type="entry name" value="AAA_11"/>
    <property type="match status" value="1"/>
</dbReference>
<evidence type="ECO:0000313" key="8">
    <source>
        <dbReference type="RefSeq" id="XP_022315663.1"/>
    </source>
</evidence>
<dbReference type="InterPro" id="IPR022966">
    <property type="entry name" value="RNase_II/R_CS"/>
</dbReference>
<dbReference type="Pfam" id="PF00773">
    <property type="entry name" value="RNB"/>
    <property type="match status" value="1"/>
</dbReference>
<dbReference type="GO" id="GO:0004540">
    <property type="term" value="F:RNA nuclease activity"/>
    <property type="evidence" value="ECO:0007669"/>
    <property type="project" value="InterPro"/>
</dbReference>
<dbReference type="Gene3D" id="3.40.50.300">
    <property type="entry name" value="P-loop containing nucleotide triphosphate hydrolases"/>
    <property type="match status" value="2"/>
</dbReference>
<dbReference type="InterPro" id="IPR056787">
    <property type="entry name" value="OB_HELZ2"/>
</dbReference>
<accession>A0A8B8CIK3</accession>
<reference evidence="8" key="1">
    <citation type="submission" date="2025-08" db="UniProtKB">
        <authorList>
            <consortium name="RefSeq"/>
        </authorList>
    </citation>
    <scope>IDENTIFICATION</scope>
    <source>
        <tissue evidence="8">Whole sample</tissue>
    </source>
</reference>
<dbReference type="GO" id="GO:0043139">
    <property type="term" value="F:5'-3' DNA helicase activity"/>
    <property type="evidence" value="ECO:0007669"/>
    <property type="project" value="TreeGrafter"/>
</dbReference>
<dbReference type="InterPro" id="IPR050534">
    <property type="entry name" value="Coronavir_polyprotein_1ab"/>
</dbReference>
<dbReference type="GO" id="GO:0003723">
    <property type="term" value="F:RNA binding"/>
    <property type="evidence" value="ECO:0007669"/>
    <property type="project" value="InterPro"/>
</dbReference>
<dbReference type="InterPro" id="IPR027417">
    <property type="entry name" value="P-loop_NTPase"/>
</dbReference>
<dbReference type="SMART" id="SM00955">
    <property type="entry name" value="RNB"/>
    <property type="match status" value="1"/>
</dbReference>
<dbReference type="Pfam" id="PF13087">
    <property type="entry name" value="AAA_12"/>
    <property type="match status" value="1"/>
</dbReference>
<dbReference type="GO" id="GO:0005524">
    <property type="term" value="F:ATP binding"/>
    <property type="evidence" value="ECO:0007669"/>
    <property type="project" value="UniProtKB-KW"/>
</dbReference>
<feature type="domain" description="RNB" evidence="6">
    <location>
        <begin position="416"/>
        <end position="775"/>
    </location>
</feature>
<keyword evidence="2" id="KW-0547">Nucleotide-binding</keyword>
<keyword evidence="4" id="KW-0347">Helicase</keyword>
<dbReference type="PANTHER" id="PTHR43788">
    <property type="entry name" value="DNA2/NAM7 HELICASE FAMILY MEMBER"/>
    <property type="match status" value="1"/>
</dbReference>
<dbReference type="InterPro" id="IPR041677">
    <property type="entry name" value="DNA2/NAM7_AAA_11"/>
</dbReference>
<dbReference type="InterPro" id="IPR041679">
    <property type="entry name" value="DNA2/NAM7-like_C"/>
</dbReference>
<evidence type="ECO:0000256" key="3">
    <source>
        <dbReference type="ARBA" id="ARBA00022801"/>
    </source>
</evidence>
<dbReference type="PROSITE" id="PS01175">
    <property type="entry name" value="RIBONUCLEASE_II"/>
    <property type="match status" value="1"/>
</dbReference>
<evidence type="ECO:0000313" key="7">
    <source>
        <dbReference type="Proteomes" id="UP000694844"/>
    </source>
</evidence>
<dbReference type="OrthoDB" id="6287246at2759"/>
<evidence type="ECO:0000256" key="1">
    <source>
        <dbReference type="ARBA" id="ARBA00007913"/>
    </source>
</evidence>
<dbReference type="SUPFAM" id="SSF52540">
    <property type="entry name" value="P-loop containing nucleoside triphosphate hydrolases"/>
    <property type="match status" value="1"/>
</dbReference>
<dbReference type="KEGG" id="cvn:111119610"/>
<keyword evidence="3" id="KW-0378">Hydrolase</keyword>
<dbReference type="InterPro" id="IPR012340">
    <property type="entry name" value="NA-bd_OB-fold"/>
</dbReference>
<dbReference type="CDD" id="cd18808">
    <property type="entry name" value="SF1_C_Upf1"/>
    <property type="match status" value="1"/>
</dbReference>
<name>A0A8B8CIK3_CRAVI</name>
<organism evidence="7 8">
    <name type="scientific">Crassostrea virginica</name>
    <name type="common">Eastern oyster</name>
    <dbReference type="NCBI Taxonomy" id="6565"/>
    <lineage>
        <taxon>Eukaryota</taxon>
        <taxon>Metazoa</taxon>
        <taxon>Spiralia</taxon>
        <taxon>Lophotrochozoa</taxon>
        <taxon>Mollusca</taxon>
        <taxon>Bivalvia</taxon>
        <taxon>Autobranchia</taxon>
        <taxon>Pteriomorphia</taxon>
        <taxon>Ostreida</taxon>
        <taxon>Ostreoidea</taxon>
        <taxon>Ostreidae</taxon>
        <taxon>Crassostrea</taxon>
    </lineage>
</organism>
<proteinExistence type="inferred from homology"/>
<dbReference type="Proteomes" id="UP000694844">
    <property type="component" value="Chromosome 2"/>
</dbReference>
<dbReference type="RefSeq" id="XP_022315663.1">
    <property type="nucleotide sequence ID" value="XM_022459955.1"/>
</dbReference>
<dbReference type="Pfam" id="PF25049">
    <property type="entry name" value="OB_HELZ2"/>
    <property type="match status" value="1"/>
</dbReference>
<gene>
    <name evidence="8" type="primary">LOC111119610</name>
</gene>
<sequence>MMTSQITNPVGIQKNQPPIQSIACTSEKIKQDKSKEPMVETKRDIIRTTVNEDNQCSNYYGVNEVNKEMELGLQVEPLEEKRKINCKQNFKQRVHTKDTFKKLPKDFAFNSSEFSDDSSDDDQLVNNDEVSLNDLSFYEKSRKHYNQECKEECIQTHLLTNGLELSEDYISRYQRSLPKEFYDKMKDPRFCISLCKTNPSKYKLCEVEIFNSHRALCRSIDDNMEIEISGRSKCGKVFNQDEVVVEIFPKRTKNEGSQIKDNKFYGKIISITKTNKNRPRNPVFVCTLDNYHMYFMKPLCKTVPKIYVLNEEHKASSKGKIMLYRYDSQTKELIIDKSISIDQSKRKEYIFLVCYITWNGLFPRGAVIRFFDGNCDIQTSLRLVCLRNNVSVLYRKSTVDYTEEILSRERIDDKERRDYSECLCAFSLDSDETKDIDDALSVSKISAKEYEIGVHIADVSSIIKKNDPIDLEAQDRSTSYYPGKYSPYHMFPEPLATKIFSLLRDQKRKALSIFYKVDESGKIFLQRIERTIIKSQECLTYEKAWIILSSDDEELKFRKELEILRKISKILRLERLGNRIFSLPFESPYHNDSASYFQFLEVHHMVEEFMILANKTIAEKLVGYFPTCVPLLIQSEPPASSIDKWLECHPDIGHFVLSLQHQRLKPDVVLSFDNHTSLPIPIQQYIWTKIAISLKERNYEKATRYIGTDEFHPKQATAYESWISFQETSSYQCSGVSKNNLHFSLGISPYVHFTSPIRRYADLIIHRLVHAMVDNHESPYTSEEVGQICKKINGNRSRGFKKQCRLLHLASQFLSRPILLHGLVTSASDKSMFICFPGIKGLTRSCGEIQFHLLKLKSKPKLDKDSTVLVTLNWQQRLYSSLEFACTDRETSNNSGQIEINPHQKVVFVPFPNWRNLITCLVKQNFSSIDTDIFEENSLITVNECKGTHNDATSESSDGEIKKLQTEFSSTIRKSQVISVQLGCEKSGGLVAPSVHLVELTRNIKFCIQHMSKPVKCFASYAHLHDCNRINRTVSPKEYIKRWKKIFRMESSTKAVKSTSIIINDLHVSFQRDEGYDGSFVLSKLFCQERDIFIDFTWNEEDKMETSHQTDFLCIRCELVGDVPSKAKADCPPDERWIWVGHGKTKCLQRGNENKNIKVHFKLHKENCKPEHSMRHAKTSTGLDYTVEILQMNVDDKQIEKALLRLDKVPLAKSIALNRKIPKLDEHDKSSKQIMFIEQSLPRNNGKQLIAIRKALSSRFTLIQGPPGTGKTLTGIKLILLFTKVNLQFRKDRGEHHQVVYCGPSNKSVDLVARWIKGEIPHLSLNIVRMYGSSVENTIFPLPNRDYINQSSCKDNRPDSELAEISLHNLIREKDRPYAEEITMFDKKFNANPDEATLDDILNYKKVVSKAGQEELQKYDVIFCTTAVATNSKFLKATKGKIFQLIIDEAGMCTEPETIAPIIATEAKQVVLIGDHKQLQPIVNCHEAAKLGLSKSLFERYANNAVMLDIQYRMNPKICEFPSQQFYEGKLRTGPEGRWIVDEPLKIWRNPRIPLLFCHIEGEEEILEVATEEGNQQSRRNRAEVDHVVKVYEYLMSHNKMKESHVKVMSQYNAQCFAIREALERKRFDNPNVTTVVSSQGGEWDYVIFSAVRSLPEYRIEKCNKGWCQKNLGFITDVHQINVVLTRASKGIIIIGNKNLLQCDDTWKALLYHYARLGCVEDAETQDLTPLPRSKRRRSNRR</sequence>
<dbReference type="InterPro" id="IPR047187">
    <property type="entry name" value="SF1_C_Upf1"/>
</dbReference>
<keyword evidence="5" id="KW-0067">ATP-binding</keyword>
<comment type="similarity">
    <text evidence="1">Belongs to the DNA2/NAM7 helicase family.</text>
</comment>
<dbReference type="PANTHER" id="PTHR43788:SF16">
    <property type="entry name" value="HELICASE WITH ZINC FINGER 2"/>
    <property type="match status" value="1"/>
</dbReference>
<dbReference type="SUPFAM" id="SSF50249">
    <property type="entry name" value="Nucleic acid-binding proteins"/>
    <property type="match status" value="1"/>
</dbReference>
<dbReference type="GO" id="GO:0016787">
    <property type="term" value="F:hydrolase activity"/>
    <property type="evidence" value="ECO:0007669"/>
    <property type="project" value="UniProtKB-KW"/>
</dbReference>
<evidence type="ECO:0000256" key="5">
    <source>
        <dbReference type="ARBA" id="ARBA00022840"/>
    </source>
</evidence>
<protein>
    <submittedName>
        <fullName evidence="8">Helicase with zinc finger domain 2-like isoform X1</fullName>
    </submittedName>
</protein>
<dbReference type="InterPro" id="IPR001900">
    <property type="entry name" value="RNase_II/R"/>
</dbReference>
<dbReference type="GeneID" id="111119610"/>